<gene>
    <name evidence="1" type="ordered locus">RIEPE_0285</name>
</gene>
<protein>
    <submittedName>
        <fullName evidence="1">Uncharacterized protein</fullName>
    </submittedName>
</protein>
<evidence type="ECO:0000313" key="1">
    <source>
        <dbReference type="EMBL" id="ADD79679.1"/>
    </source>
</evidence>
<sequence>MFLKFKFKEIYLIKFLIEKRKVIGFNPFNSIFIQFEKNFLI</sequence>
<proteinExistence type="predicted"/>
<evidence type="ECO:0000313" key="2">
    <source>
        <dbReference type="Proteomes" id="UP000001700"/>
    </source>
</evidence>
<dbReference type="AlphaFoldDB" id="D4G880"/>
<keyword evidence="2" id="KW-1185">Reference proteome</keyword>
<dbReference type="HOGENOM" id="CLU_3275958_0_0_6"/>
<dbReference type="Proteomes" id="UP000001700">
    <property type="component" value="Chromosome"/>
</dbReference>
<organism evidence="1 2">
    <name type="scientific">Riesia pediculicola (strain USDA)</name>
    <dbReference type="NCBI Taxonomy" id="515618"/>
    <lineage>
        <taxon>Bacteria</taxon>
        <taxon>Pseudomonadati</taxon>
        <taxon>Pseudomonadota</taxon>
        <taxon>Gammaproteobacteria</taxon>
        <taxon>Enterobacterales</taxon>
        <taxon>Enterobacteriaceae</taxon>
        <taxon>Candidatus Riesia</taxon>
    </lineage>
</organism>
<reference evidence="1" key="1">
    <citation type="submission" date="2008-05" db="EMBL/GenBank/DDBJ databases">
        <title>Genome sequence of Riesia pediculicola USDA.</title>
        <authorList>
            <person name="Kirkness E.F."/>
        </authorList>
    </citation>
    <scope>NUCLEOTIDE SEQUENCE [LARGE SCALE GENOMIC DNA]</scope>
    <source>
        <strain evidence="1">USDA</strain>
    </source>
</reference>
<accession>D4G880</accession>
<dbReference type="EMBL" id="CP001085">
    <property type="protein sequence ID" value="ADD79679.1"/>
    <property type="molecule type" value="Genomic_DNA"/>
</dbReference>
<name>D4G880_RIEPU</name>
<dbReference type="KEGG" id="rip:RIEPE_0285"/>